<dbReference type="Proteomes" id="UP000051236">
    <property type="component" value="Unassembled WGS sequence"/>
</dbReference>
<dbReference type="EMBL" id="AZGA01000057">
    <property type="protein sequence ID" value="KRM33155.1"/>
    <property type="molecule type" value="Genomic_DNA"/>
</dbReference>
<evidence type="ECO:0000313" key="2">
    <source>
        <dbReference type="Proteomes" id="UP000051236"/>
    </source>
</evidence>
<sequence length="59" mass="6764">MAVLARGSAKRHESPCKNNWKVYDEFKNHPQSLAVAHEENKHTVAYYLVSQACIGLFFK</sequence>
<protein>
    <submittedName>
        <fullName evidence="1">Uncharacterized protein</fullName>
    </submittedName>
</protein>
<gene>
    <name evidence="1" type="ORF">FC83_GL003236</name>
</gene>
<name>A0A0R1Y1H3_9LACO</name>
<reference evidence="1 2" key="1">
    <citation type="journal article" date="2015" name="Genome Announc.">
        <title>Expanding the biotechnology potential of lactobacilli through comparative genomics of 213 strains and associated genera.</title>
        <authorList>
            <person name="Sun Z."/>
            <person name="Harris H.M."/>
            <person name="McCann A."/>
            <person name="Guo C."/>
            <person name="Argimon S."/>
            <person name="Zhang W."/>
            <person name="Yang X."/>
            <person name="Jeffery I.B."/>
            <person name="Cooney J.C."/>
            <person name="Kagawa T.F."/>
            <person name="Liu W."/>
            <person name="Song Y."/>
            <person name="Salvetti E."/>
            <person name="Wrobel A."/>
            <person name="Rasinkangas P."/>
            <person name="Parkhill J."/>
            <person name="Rea M.C."/>
            <person name="O'Sullivan O."/>
            <person name="Ritari J."/>
            <person name="Douillard F.P."/>
            <person name="Paul Ross R."/>
            <person name="Yang R."/>
            <person name="Briner A.E."/>
            <person name="Felis G.E."/>
            <person name="de Vos W.M."/>
            <person name="Barrangou R."/>
            <person name="Klaenhammer T.R."/>
            <person name="Caufield P.W."/>
            <person name="Cui Y."/>
            <person name="Zhang H."/>
            <person name="O'Toole P.W."/>
        </authorList>
    </citation>
    <scope>NUCLEOTIDE SEQUENCE [LARGE SCALE GENOMIC DNA]</scope>
    <source>
        <strain evidence="1 2">DSM 18527</strain>
    </source>
</reference>
<dbReference type="PATRIC" id="fig|1423734.3.peg.3286"/>
<accession>A0A0R1Y1H3</accession>
<dbReference type="AlphaFoldDB" id="A0A0R1Y1H3"/>
<evidence type="ECO:0000313" key="1">
    <source>
        <dbReference type="EMBL" id="KRM33155.1"/>
    </source>
</evidence>
<proteinExistence type="predicted"/>
<keyword evidence="2" id="KW-1185">Reference proteome</keyword>
<comment type="caution">
    <text evidence="1">The sequence shown here is derived from an EMBL/GenBank/DDBJ whole genome shotgun (WGS) entry which is preliminary data.</text>
</comment>
<organism evidence="1 2">
    <name type="scientific">Agrilactobacillus composti DSM 18527 = JCM 14202</name>
    <dbReference type="NCBI Taxonomy" id="1423734"/>
    <lineage>
        <taxon>Bacteria</taxon>
        <taxon>Bacillati</taxon>
        <taxon>Bacillota</taxon>
        <taxon>Bacilli</taxon>
        <taxon>Lactobacillales</taxon>
        <taxon>Lactobacillaceae</taxon>
        <taxon>Agrilactobacillus</taxon>
    </lineage>
</organism>